<dbReference type="PROSITE" id="PS51257">
    <property type="entry name" value="PROKAR_LIPOPROTEIN"/>
    <property type="match status" value="1"/>
</dbReference>
<organism evidence="1 2">
    <name type="scientific">Actinoplanes subglobosus</name>
    <dbReference type="NCBI Taxonomy" id="1547892"/>
    <lineage>
        <taxon>Bacteria</taxon>
        <taxon>Bacillati</taxon>
        <taxon>Actinomycetota</taxon>
        <taxon>Actinomycetes</taxon>
        <taxon>Micromonosporales</taxon>
        <taxon>Micromonosporaceae</taxon>
        <taxon>Actinoplanes</taxon>
    </lineage>
</organism>
<keyword evidence="2" id="KW-1185">Reference proteome</keyword>
<reference evidence="2" key="1">
    <citation type="journal article" date="2019" name="Int. J. Syst. Evol. Microbiol.">
        <title>The Global Catalogue of Microorganisms (GCM) 10K type strain sequencing project: providing services to taxonomists for standard genome sequencing and annotation.</title>
        <authorList>
            <consortium name="The Broad Institute Genomics Platform"/>
            <consortium name="The Broad Institute Genome Sequencing Center for Infectious Disease"/>
            <person name="Wu L."/>
            <person name="Ma J."/>
        </authorList>
    </citation>
    <scope>NUCLEOTIDE SEQUENCE [LARGE SCALE GENOMIC DNA]</scope>
    <source>
        <strain evidence="2">TBRC 5832</strain>
    </source>
</reference>
<dbReference type="RefSeq" id="WP_378073488.1">
    <property type="nucleotide sequence ID" value="NZ_JBHSBL010000041.1"/>
</dbReference>
<gene>
    <name evidence="1" type="ORF">ACFO0C_47445</name>
</gene>
<accession>A0ABV8J7M4</accession>
<protein>
    <recommendedName>
        <fullName evidence="3">Lipoprotein</fullName>
    </recommendedName>
</protein>
<evidence type="ECO:0000313" key="2">
    <source>
        <dbReference type="Proteomes" id="UP001595867"/>
    </source>
</evidence>
<dbReference type="EMBL" id="JBHSBL010000041">
    <property type="protein sequence ID" value="MFC4072614.1"/>
    <property type="molecule type" value="Genomic_DNA"/>
</dbReference>
<proteinExistence type="predicted"/>
<evidence type="ECO:0000313" key="1">
    <source>
        <dbReference type="EMBL" id="MFC4072614.1"/>
    </source>
</evidence>
<name>A0ABV8J7M4_9ACTN</name>
<evidence type="ECO:0008006" key="3">
    <source>
        <dbReference type="Google" id="ProtNLM"/>
    </source>
</evidence>
<dbReference type="Proteomes" id="UP001595867">
    <property type="component" value="Unassembled WGS sequence"/>
</dbReference>
<sequence length="434" mass="45111">MKRFTAGAVAGVAVLALTVGCANQIQQLEPKLELKKAAEDLGAAEKLGFTVKAGGSVDDLIAVAKKESGEDGFTDEDADILRKIYNSSFTVAWDKAAEGVNDDKALISATIDGLAGTEIRVVDEVAYIRVPVREIATKFGVPANEFDQMAGEISSEIPGVEMLVNGAWVSIAASDVEEFTKGLTGASAAPTTQEESEKLAAEFKTSAENLLNGADVVRDANDKTHLTVTSTTVKAHAEAKRLVEAIEKIADKDQAATLKEAVGDSLDKAPADKPIVLDLWVDNGKFKAFEVNFLQFVEGATGRASLRVEISTSTEITKPDNVTKLDVGPIFEAISEVGAGLAGLEDTDLGGATSGGDAKVWAELVGQQAVLSALADGGKPAKYLKQAAEESSFGSIKVKVVRTGVAQVNSGTGVACVIVPATTSGKPKVVEGAC</sequence>
<comment type="caution">
    <text evidence="1">The sequence shown here is derived from an EMBL/GenBank/DDBJ whole genome shotgun (WGS) entry which is preliminary data.</text>
</comment>